<feature type="compositionally biased region" description="Basic and acidic residues" evidence="1">
    <location>
        <begin position="10"/>
        <end position="23"/>
    </location>
</feature>
<protein>
    <submittedName>
        <fullName evidence="2">Uncharacterized protein</fullName>
    </submittedName>
</protein>
<feature type="region of interest" description="Disordered" evidence="1">
    <location>
        <begin position="1"/>
        <end position="28"/>
    </location>
</feature>
<comment type="caution">
    <text evidence="2">The sequence shown here is derived from an EMBL/GenBank/DDBJ whole genome shotgun (WGS) entry which is preliminary data.</text>
</comment>
<reference evidence="2 3" key="1">
    <citation type="submission" date="2018-12" db="EMBL/GenBank/DDBJ databases">
        <authorList>
            <person name="Feng G."/>
            <person name="Zhu H."/>
        </authorList>
    </citation>
    <scope>NUCLEOTIDE SEQUENCE [LARGE SCALE GENOMIC DNA]</scope>
    <source>
        <strain evidence="2 3">9PBR-2</strain>
    </source>
</reference>
<gene>
    <name evidence="2" type="ORF">EI290_02560</name>
</gene>
<sequence>MTKYSAKSSKKADPRQQAREERKARNRAIAPERIAKVHIMADGRKLLELKPVQIPGYTYAF</sequence>
<evidence type="ECO:0000313" key="2">
    <source>
        <dbReference type="EMBL" id="RSK37547.1"/>
    </source>
</evidence>
<organism evidence="2 3">
    <name type="scientific">Hymenobacter metallilatus</name>
    <dbReference type="NCBI Taxonomy" id="2493666"/>
    <lineage>
        <taxon>Bacteria</taxon>
        <taxon>Pseudomonadati</taxon>
        <taxon>Bacteroidota</taxon>
        <taxon>Cytophagia</taxon>
        <taxon>Cytophagales</taxon>
        <taxon>Hymenobacteraceae</taxon>
        <taxon>Hymenobacter</taxon>
    </lineage>
</organism>
<evidence type="ECO:0000313" key="3">
    <source>
        <dbReference type="Proteomes" id="UP000280066"/>
    </source>
</evidence>
<dbReference type="EMBL" id="RWIS01000001">
    <property type="protein sequence ID" value="RSK37547.1"/>
    <property type="molecule type" value="Genomic_DNA"/>
</dbReference>
<evidence type="ECO:0000256" key="1">
    <source>
        <dbReference type="SAM" id="MobiDB-lite"/>
    </source>
</evidence>
<dbReference type="Proteomes" id="UP000280066">
    <property type="component" value="Unassembled WGS sequence"/>
</dbReference>
<dbReference type="RefSeq" id="WP_125426402.1">
    <property type="nucleotide sequence ID" value="NZ_RWIS01000001.1"/>
</dbReference>
<accession>A0A3R9NK03</accession>
<dbReference type="AlphaFoldDB" id="A0A3R9NK03"/>
<name>A0A3R9NK03_9BACT</name>
<keyword evidence="3" id="KW-1185">Reference proteome</keyword>
<proteinExistence type="predicted"/>